<dbReference type="Proteomes" id="UP001596267">
    <property type="component" value="Unassembled WGS sequence"/>
</dbReference>
<organism evidence="2 3">
    <name type="scientific">Sporolactobacillus kofuensis</name>
    <dbReference type="NCBI Taxonomy" id="269672"/>
    <lineage>
        <taxon>Bacteria</taxon>
        <taxon>Bacillati</taxon>
        <taxon>Bacillota</taxon>
        <taxon>Bacilli</taxon>
        <taxon>Bacillales</taxon>
        <taxon>Sporolactobacillaceae</taxon>
        <taxon>Sporolactobacillus</taxon>
    </lineage>
</organism>
<comment type="caution">
    <text evidence="2">The sequence shown here is derived from an EMBL/GenBank/DDBJ whole genome shotgun (WGS) entry which is preliminary data.</text>
</comment>
<evidence type="ECO:0000313" key="3">
    <source>
        <dbReference type="Proteomes" id="UP001596267"/>
    </source>
</evidence>
<feature type="region of interest" description="Disordered" evidence="1">
    <location>
        <begin position="1"/>
        <end position="44"/>
    </location>
</feature>
<protein>
    <submittedName>
        <fullName evidence="2">Uncharacterized protein</fullName>
    </submittedName>
</protein>
<dbReference type="RefSeq" id="WP_290443602.1">
    <property type="nucleotide sequence ID" value="NZ_JAMXWN010000014.1"/>
</dbReference>
<evidence type="ECO:0000256" key="1">
    <source>
        <dbReference type="SAM" id="MobiDB-lite"/>
    </source>
</evidence>
<gene>
    <name evidence="2" type="ORF">ACFP7A_08370</name>
</gene>
<feature type="compositionally biased region" description="Basic and acidic residues" evidence="1">
    <location>
        <begin position="12"/>
        <end position="30"/>
    </location>
</feature>
<dbReference type="EMBL" id="JBHSTQ010000007">
    <property type="protein sequence ID" value="MFC6386614.1"/>
    <property type="molecule type" value="Genomic_DNA"/>
</dbReference>
<evidence type="ECO:0000313" key="2">
    <source>
        <dbReference type="EMBL" id="MFC6386614.1"/>
    </source>
</evidence>
<accession>A0ABW1WHD5</accession>
<keyword evidence="3" id="KW-1185">Reference proteome</keyword>
<reference evidence="3" key="1">
    <citation type="journal article" date="2019" name="Int. J. Syst. Evol. Microbiol.">
        <title>The Global Catalogue of Microorganisms (GCM) 10K type strain sequencing project: providing services to taxonomists for standard genome sequencing and annotation.</title>
        <authorList>
            <consortium name="The Broad Institute Genomics Platform"/>
            <consortium name="The Broad Institute Genome Sequencing Center for Infectious Disease"/>
            <person name="Wu L."/>
            <person name="Ma J."/>
        </authorList>
    </citation>
    <scope>NUCLEOTIDE SEQUENCE [LARGE SCALE GENOMIC DNA]</scope>
    <source>
        <strain evidence="3">CCUG 42001</strain>
    </source>
</reference>
<name>A0ABW1WHD5_9BACL</name>
<sequence length="44" mass="4854">MLKDLNGLKSDLVQDARGKQATEASAEKNLTHSSSMDYLTKSRD</sequence>
<proteinExistence type="predicted"/>